<keyword evidence="3" id="KW-1185">Reference proteome</keyword>
<feature type="compositionally biased region" description="Basic and acidic residues" evidence="1">
    <location>
        <begin position="27"/>
        <end position="52"/>
    </location>
</feature>
<feature type="compositionally biased region" description="Basic and acidic residues" evidence="1">
    <location>
        <begin position="1"/>
        <end position="10"/>
    </location>
</feature>
<feature type="region of interest" description="Disordered" evidence="1">
    <location>
        <begin position="1"/>
        <end position="106"/>
    </location>
</feature>
<accession>A0ABN9WJ61</accession>
<feature type="non-terminal residue" evidence="2">
    <location>
        <position position="106"/>
    </location>
</feature>
<reference evidence="2" key="1">
    <citation type="submission" date="2023-10" db="EMBL/GenBank/DDBJ databases">
        <authorList>
            <person name="Chen Y."/>
            <person name="Shah S."/>
            <person name="Dougan E. K."/>
            <person name="Thang M."/>
            <person name="Chan C."/>
        </authorList>
    </citation>
    <scope>NUCLEOTIDE SEQUENCE [LARGE SCALE GENOMIC DNA]</scope>
</reference>
<dbReference type="Proteomes" id="UP001189429">
    <property type="component" value="Unassembled WGS sequence"/>
</dbReference>
<gene>
    <name evidence="2" type="ORF">PCOR1329_LOCUS67091</name>
</gene>
<protein>
    <submittedName>
        <fullName evidence="2">Uncharacterized protein</fullName>
    </submittedName>
</protein>
<dbReference type="EMBL" id="CAUYUJ010018676">
    <property type="protein sequence ID" value="CAK0885480.1"/>
    <property type="molecule type" value="Genomic_DNA"/>
</dbReference>
<sequence>ARGPRAEVGLRKGLRVHRLAGPGEEGEGGRREQGRLRAPKERGGQHSHEPDQPQRGMSGPLQGGGAGQAAVRARGRNARDGRQAPANPRGCDDTGGEEEELLRLGG</sequence>
<evidence type="ECO:0000313" key="3">
    <source>
        <dbReference type="Proteomes" id="UP001189429"/>
    </source>
</evidence>
<proteinExistence type="predicted"/>
<evidence type="ECO:0000256" key="1">
    <source>
        <dbReference type="SAM" id="MobiDB-lite"/>
    </source>
</evidence>
<evidence type="ECO:0000313" key="2">
    <source>
        <dbReference type="EMBL" id="CAK0885480.1"/>
    </source>
</evidence>
<name>A0ABN9WJ61_9DINO</name>
<comment type="caution">
    <text evidence="2">The sequence shown here is derived from an EMBL/GenBank/DDBJ whole genome shotgun (WGS) entry which is preliminary data.</text>
</comment>
<organism evidence="2 3">
    <name type="scientific">Prorocentrum cordatum</name>
    <dbReference type="NCBI Taxonomy" id="2364126"/>
    <lineage>
        <taxon>Eukaryota</taxon>
        <taxon>Sar</taxon>
        <taxon>Alveolata</taxon>
        <taxon>Dinophyceae</taxon>
        <taxon>Prorocentrales</taxon>
        <taxon>Prorocentraceae</taxon>
        <taxon>Prorocentrum</taxon>
    </lineage>
</organism>
<feature type="non-terminal residue" evidence="2">
    <location>
        <position position="1"/>
    </location>
</feature>